<gene>
    <name evidence="2" type="primary">paaK_1</name>
    <name evidence="2" type="ORF">NCTC10485_01739</name>
</gene>
<name>A0A3S4RG24_MYCCI</name>
<reference evidence="2 3" key="1">
    <citation type="submission" date="2018-12" db="EMBL/GenBank/DDBJ databases">
        <authorList>
            <consortium name="Pathogen Informatics"/>
        </authorList>
    </citation>
    <scope>NUCLEOTIDE SEQUENCE [LARGE SCALE GENOMIC DNA]</scope>
    <source>
        <strain evidence="2 3">NCTC10485</strain>
    </source>
</reference>
<dbReference type="PANTHER" id="PTHR43845:SF1">
    <property type="entry name" value="BLR5969 PROTEIN"/>
    <property type="match status" value="1"/>
</dbReference>
<dbReference type="InterPro" id="IPR042099">
    <property type="entry name" value="ANL_N_sf"/>
</dbReference>
<evidence type="ECO:0000259" key="1">
    <source>
        <dbReference type="Pfam" id="PF14535"/>
    </source>
</evidence>
<accession>A0A3S4RG24</accession>
<dbReference type="Gene3D" id="3.30.300.30">
    <property type="match status" value="1"/>
</dbReference>
<feature type="domain" description="AMP-dependent ligase C-terminal" evidence="1">
    <location>
        <begin position="366"/>
        <end position="460"/>
    </location>
</feature>
<keyword evidence="3" id="KW-1185">Reference proteome</keyword>
<dbReference type="Pfam" id="PF14535">
    <property type="entry name" value="AMP-binding_C_2"/>
    <property type="match status" value="1"/>
</dbReference>
<sequence>MEQWAFPAKYDNSYFPEADSPYWFRERETMDPELRAEKVLVRLREVMRYAYATSGFYRRKWDDAGINPEDITSWEAFESVPVVTKAEMRQSQLDHPPFGDYLCAPDSEIHHIHGTSGTTGTPTAFAVSRHDWDTIANNHARIMWGMGLRPGDTVFIAAVFSLYLGSWGALSGAERLHCKAFPFGAGAPGMTARAVRWLRASKPKGFYATPSYALRLAEVAQAEGVDPREFEIGVMFFSGEPGASIPSVRNAIAEAYGARVVDCGTMAEMTPFMSASATAGTPEGMLLYQDIVHHEICDPTTYRPVPYGGEGTPVYTHLERTSQPMIRLASNDLSSWVYEENPCGRTYPRLPRGVYGRIDDMIHIRGENVYPTEIENVLRGLEHYGGEHRIIVTRTGSMDELHVDAECVHTANDPTALELFKKTAATELQSMLGLRVSVDTVPQHTFDRTDHKARRVDDRRALV</sequence>
<dbReference type="InterPro" id="IPR028154">
    <property type="entry name" value="AMP-dep_Lig_C"/>
</dbReference>
<dbReference type="AlphaFoldDB" id="A0A3S4RG24"/>
<evidence type="ECO:0000313" key="2">
    <source>
        <dbReference type="EMBL" id="VEG47458.1"/>
    </source>
</evidence>
<dbReference type="EC" id="6.2.1.30" evidence="2"/>
<dbReference type="InterPro" id="IPR045851">
    <property type="entry name" value="AMP-bd_C_sf"/>
</dbReference>
<dbReference type="SUPFAM" id="SSF56801">
    <property type="entry name" value="Acetyl-CoA synthetase-like"/>
    <property type="match status" value="1"/>
</dbReference>
<dbReference type="Proteomes" id="UP000282551">
    <property type="component" value="Chromosome"/>
</dbReference>
<protein>
    <submittedName>
        <fullName evidence="2">Phenylacetate-CoA ligase</fullName>
        <ecNumber evidence="2">6.2.1.30</ecNumber>
    </submittedName>
</protein>
<dbReference type="GO" id="GO:0047475">
    <property type="term" value="F:phenylacetate-CoA ligase activity"/>
    <property type="evidence" value="ECO:0007669"/>
    <property type="project" value="UniProtKB-EC"/>
</dbReference>
<proteinExistence type="predicted"/>
<keyword evidence="2" id="KW-0436">Ligase</keyword>
<dbReference type="EMBL" id="LR134355">
    <property type="protein sequence ID" value="VEG47458.1"/>
    <property type="molecule type" value="Genomic_DNA"/>
</dbReference>
<dbReference type="RefSeq" id="WP_179967177.1">
    <property type="nucleotide sequence ID" value="NZ_AP022604.1"/>
</dbReference>
<dbReference type="PANTHER" id="PTHR43845">
    <property type="entry name" value="BLR5969 PROTEIN"/>
    <property type="match status" value="1"/>
</dbReference>
<evidence type="ECO:0000313" key="3">
    <source>
        <dbReference type="Proteomes" id="UP000282551"/>
    </source>
</evidence>
<organism evidence="2 3">
    <name type="scientific">Mycolicibacterium chitae</name>
    <name type="common">Mycobacterium chitae</name>
    <dbReference type="NCBI Taxonomy" id="1792"/>
    <lineage>
        <taxon>Bacteria</taxon>
        <taxon>Bacillati</taxon>
        <taxon>Actinomycetota</taxon>
        <taxon>Actinomycetes</taxon>
        <taxon>Mycobacteriales</taxon>
        <taxon>Mycobacteriaceae</taxon>
        <taxon>Mycolicibacterium</taxon>
    </lineage>
</organism>
<dbReference type="Gene3D" id="3.40.50.12780">
    <property type="entry name" value="N-terminal domain of ligase-like"/>
    <property type="match status" value="1"/>
</dbReference>